<accession>A0ABN8ZIV8</accession>
<proteinExistence type="predicted"/>
<evidence type="ECO:0000256" key="1">
    <source>
        <dbReference type="SAM" id="MobiDB-lite"/>
    </source>
</evidence>
<protein>
    <submittedName>
        <fullName evidence="2">Uncharacterized protein</fullName>
    </submittedName>
</protein>
<feature type="region of interest" description="Disordered" evidence="1">
    <location>
        <begin position="23"/>
        <end position="74"/>
    </location>
</feature>
<feature type="region of interest" description="Disordered" evidence="1">
    <location>
        <begin position="90"/>
        <end position="114"/>
    </location>
</feature>
<dbReference type="EMBL" id="OX460345">
    <property type="protein sequence ID" value="CAI9173873.1"/>
    <property type="molecule type" value="Genomic_DNA"/>
</dbReference>
<reference evidence="2" key="1">
    <citation type="submission" date="2023-04" db="EMBL/GenBank/DDBJ databases">
        <authorList>
            <consortium name="ELIXIR-Norway"/>
        </authorList>
    </citation>
    <scope>NUCLEOTIDE SEQUENCE [LARGE SCALE GENOMIC DNA]</scope>
</reference>
<feature type="compositionally biased region" description="Low complexity" evidence="1">
    <location>
        <begin position="54"/>
        <end position="73"/>
    </location>
</feature>
<feature type="compositionally biased region" description="Polar residues" evidence="1">
    <location>
        <begin position="90"/>
        <end position="99"/>
    </location>
</feature>
<evidence type="ECO:0000313" key="2">
    <source>
        <dbReference type="EMBL" id="CAI9173873.1"/>
    </source>
</evidence>
<keyword evidence="3" id="KW-1185">Reference proteome</keyword>
<organism evidence="2 3">
    <name type="scientific">Rangifer tarandus platyrhynchus</name>
    <name type="common">Svalbard reindeer</name>
    <dbReference type="NCBI Taxonomy" id="3082113"/>
    <lineage>
        <taxon>Eukaryota</taxon>
        <taxon>Metazoa</taxon>
        <taxon>Chordata</taxon>
        <taxon>Craniata</taxon>
        <taxon>Vertebrata</taxon>
        <taxon>Euteleostomi</taxon>
        <taxon>Mammalia</taxon>
        <taxon>Eutheria</taxon>
        <taxon>Laurasiatheria</taxon>
        <taxon>Artiodactyla</taxon>
        <taxon>Ruminantia</taxon>
        <taxon>Pecora</taxon>
        <taxon>Cervidae</taxon>
        <taxon>Odocoileinae</taxon>
        <taxon>Rangifer</taxon>
    </lineage>
</organism>
<sequence length="114" mass="11785">MSICGRVSSALRACCLGSFPTARARDEPRWKSVPAPSRGLRSPTHAGGQKAEAAGDPAGPSAQGAPSPRAGPGFCDVVGGWRADGWRRVSTTQAQSASYKETVPSRGLTASLEF</sequence>
<name>A0ABN8ZIV8_RANTA</name>
<dbReference type="Proteomes" id="UP001176941">
    <property type="component" value="Chromosome 34"/>
</dbReference>
<evidence type="ECO:0000313" key="3">
    <source>
        <dbReference type="Proteomes" id="UP001176941"/>
    </source>
</evidence>
<gene>
    <name evidence="2" type="ORF">MRATA1EN1_LOCUS22835</name>
</gene>